<dbReference type="GO" id="GO:0046983">
    <property type="term" value="F:protein dimerization activity"/>
    <property type="evidence" value="ECO:0007669"/>
    <property type="project" value="InterPro"/>
</dbReference>
<dbReference type="PANTHER" id="PTHR45883:SF2">
    <property type="entry name" value="HSC70-INTERACTING PROTEIN"/>
    <property type="match status" value="1"/>
</dbReference>
<organism evidence="5">
    <name type="scientific">Rhizochromulina marina</name>
    <dbReference type="NCBI Taxonomy" id="1034831"/>
    <lineage>
        <taxon>Eukaryota</taxon>
        <taxon>Sar</taxon>
        <taxon>Stramenopiles</taxon>
        <taxon>Ochrophyta</taxon>
        <taxon>Dictyochophyceae</taxon>
        <taxon>Rhizochromulinales</taxon>
        <taxon>Rhizochromulina</taxon>
    </lineage>
</organism>
<feature type="domain" description="STI1" evidence="4">
    <location>
        <begin position="283"/>
        <end position="327"/>
    </location>
</feature>
<feature type="compositionally biased region" description="Acidic residues" evidence="3">
    <location>
        <begin position="67"/>
        <end position="76"/>
    </location>
</feature>
<proteinExistence type="predicted"/>
<dbReference type="InterPro" id="IPR006636">
    <property type="entry name" value="STI1_HS-bd"/>
</dbReference>
<keyword evidence="1" id="KW-0677">Repeat</keyword>
<dbReference type="GO" id="GO:0030544">
    <property type="term" value="F:Hsp70 protein binding"/>
    <property type="evidence" value="ECO:0007669"/>
    <property type="project" value="TreeGrafter"/>
</dbReference>
<protein>
    <recommendedName>
        <fullName evidence="4">STI1 domain-containing protein</fullName>
    </recommendedName>
</protein>
<dbReference type="SMART" id="SM00028">
    <property type="entry name" value="TPR"/>
    <property type="match status" value="2"/>
</dbReference>
<evidence type="ECO:0000259" key="4">
    <source>
        <dbReference type="SMART" id="SM00727"/>
    </source>
</evidence>
<dbReference type="InterPro" id="IPR034649">
    <property type="entry name" value="Hip_N"/>
</dbReference>
<evidence type="ECO:0000313" key="5">
    <source>
        <dbReference type="EMBL" id="CAD9666968.1"/>
    </source>
</evidence>
<keyword evidence="2" id="KW-0802">TPR repeat</keyword>
<accession>A0A7S2RCL6</accession>
<feature type="region of interest" description="Disordered" evidence="3">
    <location>
        <begin position="40"/>
        <end position="113"/>
    </location>
</feature>
<feature type="compositionally biased region" description="Basic and acidic residues" evidence="3">
    <location>
        <begin position="220"/>
        <end position="255"/>
    </location>
</feature>
<dbReference type="SMART" id="SM00727">
    <property type="entry name" value="STI1"/>
    <property type="match status" value="2"/>
</dbReference>
<dbReference type="EMBL" id="HBHJ01004689">
    <property type="protein sequence ID" value="CAD9666968.1"/>
    <property type="molecule type" value="Transcribed_RNA"/>
</dbReference>
<dbReference type="Gene3D" id="1.10.260.100">
    <property type="match status" value="2"/>
</dbReference>
<dbReference type="Pfam" id="PF18253">
    <property type="entry name" value="HipN"/>
    <property type="match status" value="1"/>
</dbReference>
<evidence type="ECO:0000256" key="2">
    <source>
        <dbReference type="ARBA" id="ARBA00022803"/>
    </source>
</evidence>
<dbReference type="Pfam" id="PF17830">
    <property type="entry name" value="STI1-HOP_DP"/>
    <property type="match status" value="1"/>
</dbReference>
<feature type="domain" description="STI1" evidence="4">
    <location>
        <begin position="343"/>
        <end position="386"/>
    </location>
</feature>
<evidence type="ECO:0000256" key="1">
    <source>
        <dbReference type="ARBA" id="ARBA00022737"/>
    </source>
</evidence>
<dbReference type="Gene3D" id="1.25.40.10">
    <property type="entry name" value="Tetratricopeptide repeat domain"/>
    <property type="match status" value="1"/>
</dbReference>
<reference evidence="5" key="1">
    <citation type="submission" date="2021-01" db="EMBL/GenBank/DDBJ databases">
        <authorList>
            <person name="Corre E."/>
            <person name="Pelletier E."/>
            <person name="Niang G."/>
            <person name="Scheremetjew M."/>
            <person name="Finn R."/>
            <person name="Kale V."/>
            <person name="Holt S."/>
            <person name="Cochrane G."/>
            <person name="Meng A."/>
            <person name="Brown T."/>
            <person name="Cohen L."/>
        </authorList>
    </citation>
    <scope>NUCLEOTIDE SEQUENCE</scope>
    <source>
        <strain evidence="5">CCMP1243</strain>
    </source>
</reference>
<evidence type="ECO:0000256" key="3">
    <source>
        <dbReference type="SAM" id="MobiDB-lite"/>
    </source>
</evidence>
<dbReference type="PANTHER" id="PTHR45883">
    <property type="entry name" value="HSC70-INTERACTING PROTEIN"/>
    <property type="match status" value="1"/>
</dbReference>
<feature type="compositionally biased region" description="Basic and acidic residues" evidence="3">
    <location>
        <begin position="96"/>
        <end position="109"/>
    </location>
</feature>
<gene>
    <name evidence="5" type="ORF">RMAR1173_LOCUS3052</name>
</gene>
<dbReference type="InterPro" id="IPR041243">
    <property type="entry name" value="STI1/HOP_DP"/>
</dbReference>
<feature type="region of interest" description="Disordered" evidence="3">
    <location>
        <begin position="220"/>
        <end position="274"/>
    </location>
</feature>
<dbReference type="AlphaFoldDB" id="A0A7S2RCL6"/>
<dbReference type="SUPFAM" id="SSF48452">
    <property type="entry name" value="TPR-like"/>
    <property type="match status" value="1"/>
</dbReference>
<dbReference type="InterPro" id="IPR019734">
    <property type="entry name" value="TPR_rpt"/>
</dbReference>
<dbReference type="InterPro" id="IPR011990">
    <property type="entry name" value="TPR-like_helical_dom_sf"/>
</dbReference>
<name>A0A7S2RCL6_9STRA</name>
<sequence length="403" mass="42994">MGSAEECLPSVLQFIAAVQADPDVLYLDACAPVREFIEGFGGTVPPRPSKPQASAGSAGEEAKKAAEEEEEEEEDPDRMQPETDAPPPTPAGSGEDYEKAAEHKQKAADAKGSGDYARAVEEYTAALQAQTSALTFANRGDCLLKLRRPVAAVADCNSALVINPDSAKALKIKGKALRYLGRWEEAHVALSKAMAIDFDPDMSVICKLVEAKAKAIAEKKTTQRRKAEEERAAATAKKLEERRKAMEEAKARAKAEAAQQPPQSSPFEGGMPGGMPGGFDFGDPEIAAGLKNPKVQAAFAEMMSGGMSSAPGKIMELMSDPEVGPVLQKLMSKMGGMGGMGGMSDMMSKLMSNPKAMAAFQKAQQNPRIMQVLQEVMANPSAMSKYQNDPELQAILRDLQDVL</sequence>